<dbReference type="InterPro" id="IPR012302">
    <property type="entry name" value="Malic_NAD-bd"/>
</dbReference>
<dbReference type="PANTHER" id="PTHR43237">
    <property type="entry name" value="NADP-DEPENDENT MALIC ENZYME"/>
    <property type="match status" value="1"/>
</dbReference>
<dbReference type="InterPro" id="IPR042112">
    <property type="entry name" value="P_AcTrfase_dom2"/>
</dbReference>
<dbReference type="Pfam" id="PF01515">
    <property type="entry name" value="PTA_PTB"/>
    <property type="match status" value="1"/>
</dbReference>
<keyword evidence="14" id="KW-1185">Reference proteome</keyword>
<evidence type="ECO:0000256" key="4">
    <source>
        <dbReference type="ARBA" id="ARBA00008756"/>
    </source>
</evidence>
<dbReference type="AlphaFoldDB" id="A0A562SIH5"/>
<evidence type="ECO:0000313" key="13">
    <source>
        <dbReference type="EMBL" id="TWI81089.1"/>
    </source>
</evidence>
<dbReference type="InterPro" id="IPR012188">
    <property type="entry name" value="ME_PTA"/>
</dbReference>
<dbReference type="PANTHER" id="PTHR43237:SF4">
    <property type="entry name" value="NADP-DEPENDENT MALIC ENZYME"/>
    <property type="match status" value="1"/>
</dbReference>
<organism evidence="13 14">
    <name type="scientific">Lacibacter cauensis</name>
    <dbReference type="NCBI Taxonomy" id="510947"/>
    <lineage>
        <taxon>Bacteria</taxon>
        <taxon>Pseudomonadati</taxon>
        <taxon>Bacteroidota</taxon>
        <taxon>Chitinophagia</taxon>
        <taxon>Chitinophagales</taxon>
        <taxon>Chitinophagaceae</taxon>
        <taxon>Lacibacter</taxon>
    </lineage>
</organism>
<dbReference type="CDD" id="cd05311">
    <property type="entry name" value="NAD_bind_2_malic_enz"/>
    <property type="match status" value="1"/>
</dbReference>
<evidence type="ECO:0000256" key="7">
    <source>
        <dbReference type="ARBA" id="ARBA00023268"/>
    </source>
</evidence>
<evidence type="ECO:0000256" key="10">
    <source>
        <dbReference type="PIRSR" id="PIRSR036684-3"/>
    </source>
</evidence>
<dbReference type="Pfam" id="PF03949">
    <property type="entry name" value="Malic_M"/>
    <property type="match status" value="1"/>
</dbReference>
<evidence type="ECO:0000256" key="2">
    <source>
        <dbReference type="ARBA" id="ARBA00001946"/>
    </source>
</evidence>
<dbReference type="RefSeq" id="WP_144886297.1">
    <property type="nucleotide sequence ID" value="NZ_VLLE01000004.1"/>
</dbReference>
<keyword evidence="6" id="KW-0560">Oxidoreductase</keyword>
<dbReference type="SUPFAM" id="SSF51735">
    <property type="entry name" value="NAD(P)-binding Rossmann-fold domains"/>
    <property type="match status" value="1"/>
</dbReference>
<feature type="domain" description="Malic enzyme NAD-binding" evidence="11">
    <location>
        <begin position="165"/>
        <end position="401"/>
    </location>
</feature>
<comment type="cofactor">
    <cofactor evidence="2">
        <name>Mg(2+)</name>
        <dbReference type="ChEBI" id="CHEBI:18420"/>
    </cofactor>
</comment>
<name>A0A562SIH5_9BACT</name>
<dbReference type="PROSITE" id="PS00331">
    <property type="entry name" value="MALIC_ENZYMES"/>
    <property type="match status" value="1"/>
</dbReference>
<protein>
    <submittedName>
        <fullName evidence="13">Malate dehydrogenase (Oxaloacetate-decarboxylating)(NADP+)</fullName>
    </submittedName>
</protein>
<feature type="binding site" evidence="10">
    <location>
        <position position="164"/>
    </location>
    <ligand>
        <name>a divalent metal cation</name>
        <dbReference type="ChEBI" id="CHEBI:60240"/>
    </ligand>
</feature>
<dbReference type="SUPFAM" id="SSF53223">
    <property type="entry name" value="Aminoacid dehydrogenase-like, N-terminal domain"/>
    <property type="match status" value="1"/>
</dbReference>
<dbReference type="InterPro" id="IPR037062">
    <property type="entry name" value="Malic_N_dom_sf"/>
</dbReference>
<evidence type="ECO:0000256" key="9">
    <source>
        <dbReference type="PIRSR" id="PIRSR036684-2"/>
    </source>
</evidence>
<dbReference type="PIRSF" id="PIRSF036684">
    <property type="entry name" value="ME_PTA"/>
    <property type="match status" value="1"/>
</dbReference>
<dbReference type="Pfam" id="PF00390">
    <property type="entry name" value="malic"/>
    <property type="match status" value="1"/>
</dbReference>
<feature type="binding site" evidence="10">
    <location>
        <begin position="78"/>
        <end position="85"/>
    </location>
    <ligand>
        <name>NADP(+)</name>
        <dbReference type="ChEBI" id="CHEBI:58349"/>
    </ligand>
</feature>
<dbReference type="InterPro" id="IPR042113">
    <property type="entry name" value="P_AcTrfase_dom1"/>
</dbReference>
<evidence type="ECO:0000256" key="3">
    <source>
        <dbReference type="ARBA" id="ARBA00007686"/>
    </source>
</evidence>
<accession>A0A562SIH5</accession>
<dbReference type="SMART" id="SM00919">
    <property type="entry name" value="Malic_M"/>
    <property type="match status" value="1"/>
</dbReference>
<dbReference type="InterPro" id="IPR046346">
    <property type="entry name" value="Aminoacid_DH-like_N_sf"/>
</dbReference>
<evidence type="ECO:0000256" key="5">
    <source>
        <dbReference type="ARBA" id="ARBA00022723"/>
    </source>
</evidence>
<keyword evidence="7" id="KW-0511">Multifunctional enzyme</keyword>
<dbReference type="InterPro" id="IPR036291">
    <property type="entry name" value="NAD(P)-bd_dom_sf"/>
</dbReference>
<dbReference type="SUPFAM" id="SSF53659">
    <property type="entry name" value="Isocitrate/Isopropylmalate dehydrogenase-like"/>
    <property type="match status" value="1"/>
</dbReference>
<dbReference type="FunFam" id="3.40.50.720:FF:000095">
    <property type="entry name" value="NADP-dependent malic enzyme"/>
    <property type="match status" value="1"/>
</dbReference>
<comment type="similarity">
    <text evidence="4">In the C-terminal section; belongs to the phosphate acetyltransferase and butyryltransferase family.</text>
</comment>
<feature type="active site" description="Proton acceptor" evidence="8">
    <location>
        <position position="96"/>
    </location>
</feature>
<dbReference type="GO" id="GO:0051287">
    <property type="term" value="F:NAD binding"/>
    <property type="evidence" value="ECO:0007669"/>
    <property type="project" value="InterPro"/>
</dbReference>
<comment type="similarity">
    <text evidence="3">In the N-terminal section; belongs to the malic enzymes family.</text>
</comment>
<evidence type="ECO:0000256" key="8">
    <source>
        <dbReference type="PIRSR" id="PIRSR036684-1"/>
    </source>
</evidence>
<feature type="domain" description="Malic enzyme N-terminal" evidence="12">
    <location>
        <begin position="20"/>
        <end position="153"/>
    </location>
</feature>
<dbReference type="Proteomes" id="UP000316167">
    <property type="component" value="Unassembled WGS sequence"/>
</dbReference>
<evidence type="ECO:0000256" key="1">
    <source>
        <dbReference type="ARBA" id="ARBA00001936"/>
    </source>
</evidence>
<dbReference type="Gene3D" id="3.40.50.720">
    <property type="entry name" value="NAD(P)-binding Rossmann-like Domain"/>
    <property type="match status" value="1"/>
</dbReference>
<reference evidence="13 14" key="1">
    <citation type="journal article" date="2015" name="Stand. Genomic Sci.">
        <title>Genomic Encyclopedia of Bacterial and Archaeal Type Strains, Phase III: the genomes of soil and plant-associated and newly described type strains.</title>
        <authorList>
            <person name="Whitman W.B."/>
            <person name="Woyke T."/>
            <person name="Klenk H.P."/>
            <person name="Zhou Y."/>
            <person name="Lilburn T.G."/>
            <person name="Beck B.J."/>
            <person name="De Vos P."/>
            <person name="Vandamme P."/>
            <person name="Eisen J.A."/>
            <person name="Garrity G."/>
            <person name="Hugenholtz P."/>
            <person name="Kyrpides N.C."/>
        </authorList>
    </citation>
    <scope>NUCLEOTIDE SEQUENCE [LARGE SCALE GENOMIC DNA]</scope>
    <source>
        <strain evidence="13 14">CGMCC 1.7271</strain>
    </source>
</reference>
<dbReference type="InterPro" id="IPR051674">
    <property type="entry name" value="Malate_Decarboxylase"/>
</dbReference>
<dbReference type="FunFam" id="3.40.50.10380:FF:000003">
    <property type="entry name" value="NADP-dependent malic enzyme"/>
    <property type="match status" value="1"/>
</dbReference>
<feature type="binding site" evidence="10">
    <location>
        <position position="288"/>
    </location>
    <ligand>
        <name>NADP(+)</name>
        <dbReference type="ChEBI" id="CHEBI:58349"/>
    </ligand>
</feature>
<dbReference type="Gene3D" id="3.40.50.10950">
    <property type="match status" value="1"/>
</dbReference>
<gene>
    <name evidence="13" type="ORF">IQ13_2102</name>
</gene>
<dbReference type="SMART" id="SM01274">
    <property type="entry name" value="malic"/>
    <property type="match status" value="1"/>
</dbReference>
<dbReference type="GO" id="GO:0004470">
    <property type="term" value="F:malic enzyme activity"/>
    <property type="evidence" value="ECO:0007669"/>
    <property type="project" value="InterPro"/>
</dbReference>
<feature type="binding site" evidence="9">
    <location>
        <position position="139"/>
    </location>
    <ligand>
        <name>a divalent metal cation</name>
        <dbReference type="ChEBI" id="CHEBI:60240"/>
    </ligand>
</feature>
<dbReference type="GO" id="GO:0016746">
    <property type="term" value="F:acyltransferase activity"/>
    <property type="evidence" value="ECO:0007669"/>
    <property type="project" value="InterPro"/>
</dbReference>
<evidence type="ECO:0000256" key="6">
    <source>
        <dbReference type="ARBA" id="ARBA00023002"/>
    </source>
</evidence>
<dbReference type="Gene3D" id="3.40.50.10750">
    <property type="entry name" value="Isocitrate/Isopropylmalate dehydrogenase-like"/>
    <property type="match status" value="1"/>
</dbReference>
<dbReference type="OrthoDB" id="9805787at2"/>
<dbReference type="EMBL" id="VLLE01000004">
    <property type="protein sequence ID" value="TWI81089.1"/>
    <property type="molecule type" value="Genomic_DNA"/>
</dbReference>
<comment type="cofactor">
    <cofactor evidence="1">
        <name>Mn(2+)</name>
        <dbReference type="ChEBI" id="CHEBI:29035"/>
    </cofactor>
</comment>
<dbReference type="GO" id="GO:0006108">
    <property type="term" value="P:malate metabolic process"/>
    <property type="evidence" value="ECO:0007669"/>
    <property type="project" value="InterPro"/>
</dbReference>
<feature type="binding site" evidence="9">
    <location>
        <position position="138"/>
    </location>
    <ligand>
        <name>a divalent metal cation</name>
        <dbReference type="ChEBI" id="CHEBI:60240"/>
    </ligand>
</feature>
<keyword evidence="5 9" id="KW-0479">Metal-binding</keyword>
<evidence type="ECO:0000259" key="11">
    <source>
        <dbReference type="SMART" id="SM00919"/>
    </source>
</evidence>
<proteinExistence type="inferred from homology"/>
<sequence>MNKEQLRRQQALEYHAKGRPGKIEVIPTKEAKTQRDLSLAYSPGVAEPCMEIFRNPEDVYKYTAKGNLVAVISNGTAVLGLGDIGPEAGKPVMEGKGVLFKIFADIDVFDIEINEKDPEKFVEIVKALEPTFGGINLEDIKAPECFYIEKRLKEEMKIPLMHDDQHGTAIISAAALINALELQKKKIDKVQIVVNGAGAAAISCIRLYVALGAKKENIKVFDSKGLIQDERTDLDDQKKEFVIKSKPMTLEEGMKNADVFIGLSKGNVVSKEMVKSMAKNPIVFAMANPDPEISYDDALDARKDVIMGTGRSDYPNQINNVLGFPYIFRGALDVRATKINEEMKLAAVKALAELTKTVVPDIVNMAYNEKNISFGPTYIIPKPLDPRLLSYVAPAVAKAAIESGVAQHVITDWEAYEDQLNKRLGIDNQLLRAIGSKARKDPRRVVFADAENVKVLKAAQMAFEEGVAYPILLGDVNNIKDMAEVNGIDLDGIPVLDPKSKDAETEAMRQKFGELFFQKRQRKGLNRYEAVKAMKERTHFGCMMVETGEADALISGLSRKYADTIRPALQIIGKDENAGKIAGMYIMLTKRGPLFLADATVNFNPKAEELADITQLVAKEVRAFGITPRVAMLSYSNFGSSDSPEARMVAKARDIVKQREPNLVCDGDIQPLVAFNKEILKENYPFSELVNGEPNVLIFPNLASSNIAYNLLQEVGDADAIGPILLGLKKSVHILQLGSSVRSIFNMVLISVIDAQMKGRTDVDEAIIKSPWWKRFRKVSHDM</sequence>
<dbReference type="InterPro" id="IPR012301">
    <property type="entry name" value="Malic_N_dom"/>
</dbReference>
<dbReference type="InterPro" id="IPR015884">
    <property type="entry name" value="Malic_enzyme_CS"/>
</dbReference>
<keyword evidence="10" id="KW-0521">NADP</keyword>
<dbReference type="InterPro" id="IPR002505">
    <property type="entry name" value="PTA_PTB"/>
</dbReference>
<evidence type="ECO:0000259" key="12">
    <source>
        <dbReference type="SMART" id="SM01274"/>
    </source>
</evidence>
<dbReference type="GO" id="GO:0016616">
    <property type="term" value="F:oxidoreductase activity, acting on the CH-OH group of donors, NAD or NADP as acceptor"/>
    <property type="evidence" value="ECO:0007669"/>
    <property type="project" value="InterPro"/>
</dbReference>
<dbReference type="Gene3D" id="3.40.50.10380">
    <property type="entry name" value="Malic enzyme, N-terminal domain"/>
    <property type="match status" value="1"/>
</dbReference>
<dbReference type="InterPro" id="IPR045213">
    <property type="entry name" value="Malic_NAD-bd_bact_type"/>
</dbReference>
<comment type="caution">
    <text evidence="13">The sequence shown here is derived from an EMBL/GenBank/DDBJ whole genome shotgun (WGS) entry which is preliminary data.</text>
</comment>
<evidence type="ECO:0000313" key="14">
    <source>
        <dbReference type="Proteomes" id="UP000316167"/>
    </source>
</evidence>
<dbReference type="GO" id="GO:0046872">
    <property type="term" value="F:metal ion binding"/>
    <property type="evidence" value="ECO:0007669"/>
    <property type="project" value="UniProtKB-KW"/>
</dbReference>